<feature type="transmembrane region" description="Helical" evidence="8">
    <location>
        <begin position="350"/>
        <end position="379"/>
    </location>
</feature>
<feature type="transmembrane region" description="Helical" evidence="8">
    <location>
        <begin position="443"/>
        <end position="460"/>
    </location>
</feature>
<feature type="transmembrane region" description="Helical" evidence="8">
    <location>
        <begin position="212"/>
        <end position="236"/>
    </location>
</feature>
<organism evidence="9 10">
    <name type="scientific">Shewanella electrica</name>
    <dbReference type="NCBI Taxonomy" id="515560"/>
    <lineage>
        <taxon>Bacteria</taxon>
        <taxon>Pseudomonadati</taxon>
        <taxon>Pseudomonadota</taxon>
        <taxon>Gammaproteobacteria</taxon>
        <taxon>Alteromonadales</taxon>
        <taxon>Shewanellaceae</taxon>
        <taxon>Shewanella</taxon>
    </lineage>
</organism>
<dbReference type="Proteomes" id="UP001201549">
    <property type="component" value="Unassembled WGS sequence"/>
</dbReference>
<feature type="transmembrane region" description="Helical" evidence="8">
    <location>
        <begin position="40"/>
        <end position="64"/>
    </location>
</feature>
<evidence type="ECO:0000256" key="6">
    <source>
        <dbReference type="ARBA" id="ARBA00023063"/>
    </source>
</evidence>
<feature type="transmembrane region" description="Helical" evidence="8">
    <location>
        <begin position="76"/>
        <end position="94"/>
    </location>
</feature>
<keyword evidence="7 8" id="KW-0472">Membrane</keyword>
<evidence type="ECO:0000256" key="4">
    <source>
        <dbReference type="ARBA" id="ARBA00022692"/>
    </source>
</evidence>
<evidence type="ECO:0000256" key="7">
    <source>
        <dbReference type="ARBA" id="ARBA00023136"/>
    </source>
</evidence>
<dbReference type="InterPro" id="IPR011701">
    <property type="entry name" value="MFS"/>
</dbReference>
<dbReference type="InterPro" id="IPR044772">
    <property type="entry name" value="NO3_transporter"/>
</dbReference>
<keyword evidence="8" id="KW-1003">Cell membrane</keyword>
<evidence type="ECO:0000256" key="1">
    <source>
        <dbReference type="ARBA" id="ARBA00004141"/>
    </source>
</evidence>
<dbReference type="InterPro" id="IPR004737">
    <property type="entry name" value="NO3_transporter_NarK/NarU-like"/>
</dbReference>
<dbReference type="EMBL" id="JAKOGG010000003">
    <property type="protein sequence ID" value="MCS4556086.1"/>
    <property type="molecule type" value="Genomic_DNA"/>
</dbReference>
<protein>
    <recommendedName>
        <fullName evidence="8">Nitrate/nitrite transporter</fullName>
    </recommendedName>
</protein>
<feature type="transmembrane region" description="Helical" evidence="8">
    <location>
        <begin position="406"/>
        <end position="423"/>
    </location>
</feature>
<comment type="caution">
    <text evidence="9">The sequence shown here is derived from an EMBL/GenBank/DDBJ whole genome shotgun (WGS) entry which is preliminary data.</text>
</comment>
<feature type="transmembrane region" description="Helical" evidence="8">
    <location>
        <begin position="257"/>
        <end position="281"/>
    </location>
</feature>
<keyword evidence="10" id="KW-1185">Reference proteome</keyword>
<gene>
    <name evidence="9" type="ORF">L9G74_06515</name>
</gene>
<name>A0ABT2FJB9_9GAMM</name>
<comment type="similarity">
    <text evidence="2 8">Belongs to the major facilitator superfamily. Nitrate/nitrite porter (TC 2.A.1.8) family.</text>
</comment>
<dbReference type="CDD" id="cd17341">
    <property type="entry name" value="MFS_NRT2_like"/>
    <property type="match status" value="1"/>
</dbReference>
<dbReference type="NCBIfam" id="TIGR00886">
    <property type="entry name" value="2A0108"/>
    <property type="match status" value="1"/>
</dbReference>
<accession>A0ABT2FJB9</accession>
<keyword evidence="6 8" id="KW-0534">Nitrate assimilation</keyword>
<feature type="transmembrane region" description="Helical" evidence="8">
    <location>
        <begin position="106"/>
        <end position="126"/>
    </location>
</feature>
<dbReference type="InterPro" id="IPR036259">
    <property type="entry name" value="MFS_trans_sf"/>
</dbReference>
<evidence type="ECO:0000313" key="10">
    <source>
        <dbReference type="Proteomes" id="UP001201549"/>
    </source>
</evidence>
<dbReference type="RefSeq" id="WP_238895489.1">
    <property type="nucleotide sequence ID" value="NZ_JAKOGG010000003.1"/>
</dbReference>
<keyword evidence="5 8" id="KW-1133">Transmembrane helix</keyword>
<evidence type="ECO:0000256" key="2">
    <source>
        <dbReference type="ARBA" id="ARBA00008432"/>
    </source>
</evidence>
<sequence length="479" mass="51710">MTTSNSSSNAVNARGVIQNWQPEDQQFWNSIGEKTAKRNLWISIPCLLLAFCVWMLFSAVAVNLNKVGFNFSTDQLFLLTALPSISGALLRIPYSFVIPIFGGRRWTALSTAILILPCTWMTVAIQDTTTPFSIFVLIALLCGFGGANFASSMANISFFYPRAMQGGALGLNGGLGNLGVSVMQLLVPFIISFSAFGIFAGAGTVQPQGTSLWLPNAALIWIPFLLLFTLLAWFFMNDIASVNGSIRQQLPVLKRGHLWILSFLYLASFGSFIGFSAGFAMLTNTQFPHVNILQLAFFGPLVGALMRPIGGWLSDKLGGIRVTMVNFALMTLLSLLLFTTLPNEHSEGHFIAFFAVFMALFATAGLGSGSTFQMIAVVFRRLTIARVIADGGDETAAQTTAARDTAAALGFISAIGAIGGFFIPKAFGTSLAMTGSPVDAMKVFVVCYFSSLLVTWLVYGRRINQGMATRLSKANNETR</sequence>
<evidence type="ECO:0000256" key="3">
    <source>
        <dbReference type="ARBA" id="ARBA00022448"/>
    </source>
</evidence>
<evidence type="ECO:0000256" key="8">
    <source>
        <dbReference type="RuleBase" id="RU366033"/>
    </source>
</evidence>
<dbReference type="PANTHER" id="PTHR23515">
    <property type="entry name" value="HIGH-AFFINITY NITRATE TRANSPORTER 2.3"/>
    <property type="match status" value="1"/>
</dbReference>
<feature type="transmembrane region" description="Helical" evidence="8">
    <location>
        <begin position="132"/>
        <end position="154"/>
    </location>
</feature>
<dbReference type="Gene3D" id="1.20.1250.20">
    <property type="entry name" value="MFS general substrate transporter like domains"/>
    <property type="match status" value="1"/>
</dbReference>
<keyword evidence="4 8" id="KW-0812">Transmembrane</keyword>
<feature type="transmembrane region" description="Helical" evidence="8">
    <location>
        <begin position="287"/>
        <end position="306"/>
    </location>
</feature>
<evidence type="ECO:0000313" key="9">
    <source>
        <dbReference type="EMBL" id="MCS4556086.1"/>
    </source>
</evidence>
<feature type="transmembrane region" description="Helical" evidence="8">
    <location>
        <begin position="318"/>
        <end position="338"/>
    </location>
</feature>
<proteinExistence type="inferred from homology"/>
<comment type="subcellular location">
    <subcellularLocation>
        <location evidence="8">Cell membrane</location>
        <topology evidence="8">Multi-pass membrane protein</topology>
    </subcellularLocation>
    <subcellularLocation>
        <location evidence="1">Membrane</location>
        <topology evidence="1">Multi-pass membrane protein</topology>
    </subcellularLocation>
</comment>
<reference evidence="10" key="1">
    <citation type="submission" date="2023-07" db="EMBL/GenBank/DDBJ databases">
        <title>Shewanella mangrovi sp. nov., an acetaldehyde- degrading bacterium isolated from mangrove sediment.</title>
        <authorList>
            <person name="Liu Y."/>
        </authorList>
    </citation>
    <scope>NUCLEOTIDE SEQUENCE [LARGE SCALE GENOMIC DNA]</scope>
    <source>
        <strain evidence="10">C32</strain>
    </source>
</reference>
<dbReference type="Pfam" id="PF07690">
    <property type="entry name" value="MFS_1"/>
    <property type="match status" value="1"/>
</dbReference>
<evidence type="ECO:0000256" key="5">
    <source>
        <dbReference type="ARBA" id="ARBA00022989"/>
    </source>
</evidence>
<dbReference type="SUPFAM" id="SSF103473">
    <property type="entry name" value="MFS general substrate transporter"/>
    <property type="match status" value="1"/>
</dbReference>
<feature type="transmembrane region" description="Helical" evidence="8">
    <location>
        <begin position="175"/>
        <end position="200"/>
    </location>
</feature>
<keyword evidence="3 8" id="KW-0813">Transport</keyword>